<evidence type="ECO:0000313" key="2">
    <source>
        <dbReference type="Proteomes" id="UP001295684"/>
    </source>
</evidence>
<name>A0AAD1UA14_EUPCR</name>
<dbReference type="EMBL" id="CAMPGE010006357">
    <property type="protein sequence ID" value="CAI2365200.1"/>
    <property type="molecule type" value="Genomic_DNA"/>
</dbReference>
<sequence>MEKHSLPVEEKKAEIASLEESILSKSKELNYKRCCNAYYNIFAAEIGVEQLGSCTQKKFFKFLFENKRFIKLAQKLGPSKFFNLNSLMIRCVQEKNREIINFIDFLFPNKVNTLWVYSSLQVKRSTPRYINSIIRLSSRVTQSVILDRFCLNSNQFKRLITSFRHVKGLAFNFKTISIQKVPNFSRALKNSKIQELTLWRSGIALAGNCDENIGGMINLIKGLASCSDLKSSLKKITIRCHERDKNEVINIFKGNQFERLQIIFGS</sequence>
<gene>
    <name evidence="1" type="ORF">ECRASSUSDP1_LOCUS6550</name>
</gene>
<protein>
    <submittedName>
        <fullName evidence="1">Uncharacterized protein</fullName>
    </submittedName>
</protein>
<reference evidence="1" key="1">
    <citation type="submission" date="2023-07" db="EMBL/GenBank/DDBJ databases">
        <authorList>
            <consortium name="AG Swart"/>
            <person name="Singh M."/>
            <person name="Singh A."/>
            <person name="Seah K."/>
            <person name="Emmerich C."/>
        </authorList>
    </citation>
    <scope>NUCLEOTIDE SEQUENCE</scope>
    <source>
        <strain evidence="1">DP1</strain>
    </source>
</reference>
<comment type="caution">
    <text evidence="1">The sequence shown here is derived from an EMBL/GenBank/DDBJ whole genome shotgun (WGS) entry which is preliminary data.</text>
</comment>
<dbReference type="Gene3D" id="3.80.10.10">
    <property type="entry name" value="Ribonuclease Inhibitor"/>
    <property type="match status" value="1"/>
</dbReference>
<keyword evidence="2" id="KW-1185">Reference proteome</keyword>
<evidence type="ECO:0000313" key="1">
    <source>
        <dbReference type="EMBL" id="CAI2365200.1"/>
    </source>
</evidence>
<dbReference type="Proteomes" id="UP001295684">
    <property type="component" value="Unassembled WGS sequence"/>
</dbReference>
<proteinExistence type="predicted"/>
<organism evidence="1 2">
    <name type="scientific">Euplotes crassus</name>
    <dbReference type="NCBI Taxonomy" id="5936"/>
    <lineage>
        <taxon>Eukaryota</taxon>
        <taxon>Sar</taxon>
        <taxon>Alveolata</taxon>
        <taxon>Ciliophora</taxon>
        <taxon>Intramacronucleata</taxon>
        <taxon>Spirotrichea</taxon>
        <taxon>Hypotrichia</taxon>
        <taxon>Euplotida</taxon>
        <taxon>Euplotidae</taxon>
        <taxon>Moneuplotes</taxon>
    </lineage>
</organism>
<accession>A0AAD1UA14</accession>
<dbReference type="InterPro" id="IPR032675">
    <property type="entry name" value="LRR_dom_sf"/>
</dbReference>
<dbReference type="AlphaFoldDB" id="A0AAD1UA14"/>